<dbReference type="PROSITE" id="PS01040">
    <property type="entry name" value="SBP_BACTERIAL_5"/>
    <property type="match status" value="1"/>
</dbReference>
<dbReference type="SUPFAM" id="SSF53850">
    <property type="entry name" value="Periplasmic binding protein-like II"/>
    <property type="match status" value="1"/>
</dbReference>
<dbReference type="InterPro" id="IPR000914">
    <property type="entry name" value="SBP_5_dom"/>
</dbReference>
<sequence length="511" mass="57172">MLLLCGCFACLSVAATDREEAATGRVLTLALGAEPDAGFDPILGWGKYNRPLFQSTLLRRNKQLELVGDLATSWTLSADRLTWQVSLRKGVNFSDGTRLTAEDIKFTFDIAKQIASIHDLTNLEKVEVVSDGELRFHLQQADITFIDNFVSLAIVPKASYGPRYGLAPVGSGPLKFVRWDRNQQLIMVPNPYYYGQKLQFKKVVVIFSDEDSRYSRLRVGQLDLSAIAPRYAQLLPPTYRLWRIDSVDNRGIAWPMLPKQGNNIGNDVSSDLAIRTAIDLVIDRQVLVEQLLEGHATPAYSIADGLPWGPVAQAHEPQVDPEVAIALLEKNGWQLQGGIRQRDGVKASMTLYYLAGDTVRQQLALAVAQMVKPLGIQITPVGKSWEAIYKQMHQQPVLFGFGSHSATEVRGVHHSQYRGQGYFNSGYYSNPEVDNALDEAQHALSWQASLPYWQSAQQFIAQDKPWTWLVNLKHLYAANVCLDLDSPGIEAHGHGWPLANNIEHWRWQCPN</sequence>
<evidence type="ECO:0000256" key="2">
    <source>
        <dbReference type="ARBA" id="ARBA00022448"/>
    </source>
</evidence>
<reference evidence="5 6" key="1">
    <citation type="submission" date="2021-05" db="EMBL/GenBank/DDBJ databases">
        <title>Molecular characterization for Shewanella algae harboring chromosomal blaOXA-55-like strains isolated from clinical and environment sample.</title>
        <authorList>
            <person name="Ohama Y."/>
            <person name="Aoki K."/>
            <person name="Harada S."/>
            <person name="Moriya K."/>
            <person name="Ishii Y."/>
            <person name="Tateda K."/>
        </authorList>
    </citation>
    <scope>NUCLEOTIDE SEQUENCE [LARGE SCALE GENOMIC DNA]</scope>
    <source>
        <strain evidence="5 6">LMG 23746</strain>
    </source>
</reference>
<comment type="similarity">
    <text evidence="1">Belongs to the bacterial solute-binding protein 5 family.</text>
</comment>
<organism evidence="5 6">
    <name type="scientific">Shewanella algidipiscicola</name>
    <dbReference type="NCBI Taxonomy" id="614070"/>
    <lineage>
        <taxon>Bacteria</taxon>
        <taxon>Pseudomonadati</taxon>
        <taxon>Pseudomonadota</taxon>
        <taxon>Gammaproteobacteria</taxon>
        <taxon>Alteromonadales</taxon>
        <taxon>Shewanellaceae</taxon>
        <taxon>Shewanella</taxon>
    </lineage>
</organism>
<dbReference type="InterPro" id="IPR023765">
    <property type="entry name" value="SBP_5_CS"/>
</dbReference>
<keyword evidence="3" id="KW-0732">Signal</keyword>
<keyword evidence="2" id="KW-0813">Transport</keyword>
<keyword evidence="6" id="KW-1185">Reference proteome</keyword>
<name>A0ABQ4PES3_9GAMM</name>
<dbReference type="Gene3D" id="3.40.190.10">
    <property type="entry name" value="Periplasmic binding protein-like II"/>
    <property type="match status" value="1"/>
</dbReference>
<comment type="caution">
    <text evidence="5">The sequence shown here is derived from an EMBL/GenBank/DDBJ whole genome shotgun (WGS) entry which is preliminary data.</text>
</comment>
<dbReference type="InterPro" id="IPR030678">
    <property type="entry name" value="Peptide/Ni-bd"/>
</dbReference>
<dbReference type="Gene3D" id="3.10.105.10">
    <property type="entry name" value="Dipeptide-binding Protein, Domain 3"/>
    <property type="match status" value="1"/>
</dbReference>
<dbReference type="PANTHER" id="PTHR30290">
    <property type="entry name" value="PERIPLASMIC BINDING COMPONENT OF ABC TRANSPORTER"/>
    <property type="match status" value="1"/>
</dbReference>
<dbReference type="PANTHER" id="PTHR30290:SF9">
    <property type="entry name" value="OLIGOPEPTIDE-BINDING PROTEIN APPA"/>
    <property type="match status" value="1"/>
</dbReference>
<accession>A0ABQ4PES3</accession>
<dbReference type="Pfam" id="PF00496">
    <property type="entry name" value="SBP_bac_5"/>
    <property type="match status" value="1"/>
</dbReference>
<proteinExistence type="inferred from homology"/>
<dbReference type="PIRSF" id="PIRSF002741">
    <property type="entry name" value="MppA"/>
    <property type="match status" value="1"/>
</dbReference>
<evidence type="ECO:0000256" key="3">
    <source>
        <dbReference type="ARBA" id="ARBA00022729"/>
    </source>
</evidence>
<protein>
    <submittedName>
        <fullName evidence="5">Peptide-binding protein</fullName>
    </submittedName>
</protein>
<gene>
    <name evidence="5" type="ORF">TUM4630_15540</name>
</gene>
<dbReference type="InterPro" id="IPR039424">
    <property type="entry name" value="SBP_5"/>
</dbReference>
<feature type="domain" description="Solute-binding protein family 5" evidence="4">
    <location>
        <begin position="65"/>
        <end position="394"/>
    </location>
</feature>
<evidence type="ECO:0000259" key="4">
    <source>
        <dbReference type="Pfam" id="PF00496"/>
    </source>
</evidence>
<evidence type="ECO:0000313" key="6">
    <source>
        <dbReference type="Proteomes" id="UP000761574"/>
    </source>
</evidence>
<evidence type="ECO:0000313" key="5">
    <source>
        <dbReference type="EMBL" id="GIU46025.1"/>
    </source>
</evidence>
<dbReference type="CDD" id="cd08518">
    <property type="entry name" value="PBP2_NikA_DppA_OppA_like_19"/>
    <property type="match status" value="1"/>
</dbReference>
<dbReference type="EMBL" id="BPFB01000014">
    <property type="protein sequence ID" value="GIU46025.1"/>
    <property type="molecule type" value="Genomic_DNA"/>
</dbReference>
<evidence type="ECO:0000256" key="1">
    <source>
        <dbReference type="ARBA" id="ARBA00005695"/>
    </source>
</evidence>
<dbReference type="Proteomes" id="UP000761574">
    <property type="component" value="Unassembled WGS sequence"/>
</dbReference>